<gene>
    <name evidence="2" type="ORF">GCM10022386_07880</name>
</gene>
<name>A0ABP7TJ29_9FLAO</name>
<dbReference type="SUPFAM" id="SSF52540">
    <property type="entry name" value="P-loop containing nucleoside triphosphate hydrolases"/>
    <property type="match status" value="1"/>
</dbReference>
<evidence type="ECO:0000313" key="3">
    <source>
        <dbReference type="Proteomes" id="UP001500968"/>
    </source>
</evidence>
<dbReference type="PANTHER" id="PTHR32182">
    <property type="entry name" value="DNA REPLICATION AND REPAIR PROTEIN RECF"/>
    <property type="match status" value="1"/>
</dbReference>
<organism evidence="2 3">
    <name type="scientific">Flavobacterium cheonhonense</name>
    <dbReference type="NCBI Taxonomy" id="706185"/>
    <lineage>
        <taxon>Bacteria</taxon>
        <taxon>Pseudomonadati</taxon>
        <taxon>Bacteroidota</taxon>
        <taxon>Flavobacteriia</taxon>
        <taxon>Flavobacteriales</taxon>
        <taxon>Flavobacteriaceae</taxon>
        <taxon>Flavobacterium</taxon>
    </lineage>
</organism>
<dbReference type="PANTHER" id="PTHR32182:SF23">
    <property type="entry name" value="ATP BINDING PROTEIN"/>
    <property type="match status" value="1"/>
</dbReference>
<comment type="caution">
    <text evidence="2">The sequence shown here is derived from an EMBL/GenBank/DDBJ whole genome shotgun (WGS) entry which is preliminary data.</text>
</comment>
<protein>
    <recommendedName>
        <fullName evidence="4">ATPase AAA-type core domain-containing protein</fullName>
    </recommendedName>
</protein>
<dbReference type="InterPro" id="IPR027417">
    <property type="entry name" value="P-loop_NTPase"/>
</dbReference>
<dbReference type="Gene3D" id="3.40.50.300">
    <property type="entry name" value="P-loop containing nucleotide triphosphate hydrolases"/>
    <property type="match status" value="1"/>
</dbReference>
<dbReference type="Proteomes" id="UP001500968">
    <property type="component" value="Unassembled WGS sequence"/>
</dbReference>
<feature type="coiled-coil region" evidence="1">
    <location>
        <begin position="385"/>
        <end position="412"/>
    </location>
</feature>
<dbReference type="RefSeq" id="WP_324692192.1">
    <property type="nucleotide sequence ID" value="NZ_BAABCR010000012.1"/>
</dbReference>
<evidence type="ECO:0008006" key="4">
    <source>
        <dbReference type="Google" id="ProtNLM"/>
    </source>
</evidence>
<keyword evidence="1" id="KW-0175">Coiled coil</keyword>
<accession>A0ABP7TJ29</accession>
<proteinExistence type="predicted"/>
<sequence length="668" mass="79195">MINFRVIGIRPLKGCNKDYLKLLKADELYKFYKEYTIDHDDTIVFNPVAPLDLYQTDTTNKNQIEINISAISGKNGSGKSTIVELLFLAINNLSEQKNTKNVKADLEHVKYIRVEFYFKTDFYYKIRIYDGTISIYKYRKTTNKEEYKINKKEDTKFKLSNFFYTIAINYSHYAYNTRDSGTWLNGLFHKNDAYQTPLVLNPMRTEGNFDINVENFLVKARLLSNLLKPTNKVDFKKLTENLTATQLRIEINQSKIDKVLYEERIREKRIGNVLKDEIEKVRLKDLSINRLIIFKKLNRFYKFSYLDRDLNDYAIVYDYLLYKLVNICLTYVDYEKYFDKTSRNFNEVLLDDFFEHLLVHDTSHITYKLKQTLNYLQFKKDYLELKEQTVSIENMSTKIEDLRKKNKRKRDIKRIELLPPPVFNIDILLESDKIDGIIEFKMLSSGEKQMIYSVSSILYHLSYLDSVKNTRTKTAYKYINIVLEEIELYFHPEMQRTFIDTILEGIADMEFENISGINFCFVSHSPFILSDIPQENIMFLSGEDNIAEQINNIEYTFGANIHDLLKNGFFMKKGSIGAFAEKKIKETIKWLNEMLDLKEKDKLIFDESKHQFHKKIIDIIDEPIIKTKLLEMYATLFEIKREDRIKEQIERLGKEIGYEVVLNKKEAT</sequence>
<reference evidence="3" key="1">
    <citation type="journal article" date="2019" name="Int. J. Syst. Evol. Microbiol.">
        <title>The Global Catalogue of Microorganisms (GCM) 10K type strain sequencing project: providing services to taxonomists for standard genome sequencing and annotation.</title>
        <authorList>
            <consortium name="The Broad Institute Genomics Platform"/>
            <consortium name="The Broad Institute Genome Sequencing Center for Infectious Disease"/>
            <person name="Wu L."/>
            <person name="Ma J."/>
        </authorList>
    </citation>
    <scope>NUCLEOTIDE SEQUENCE [LARGE SCALE GENOMIC DNA]</scope>
    <source>
        <strain evidence="3">JCM 17064</strain>
    </source>
</reference>
<dbReference type="EMBL" id="BAABCR010000012">
    <property type="protein sequence ID" value="GAA4026931.1"/>
    <property type="molecule type" value="Genomic_DNA"/>
</dbReference>
<keyword evidence="3" id="KW-1185">Reference proteome</keyword>
<evidence type="ECO:0000313" key="2">
    <source>
        <dbReference type="EMBL" id="GAA4026931.1"/>
    </source>
</evidence>
<evidence type="ECO:0000256" key="1">
    <source>
        <dbReference type="SAM" id="Coils"/>
    </source>
</evidence>